<dbReference type="Gene3D" id="1.25.40.20">
    <property type="entry name" value="Ankyrin repeat-containing domain"/>
    <property type="match status" value="7"/>
</dbReference>
<feature type="region of interest" description="Disordered" evidence="4">
    <location>
        <begin position="456"/>
        <end position="481"/>
    </location>
</feature>
<dbReference type="PROSITE" id="PS50297">
    <property type="entry name" value="ANK_REP_REGION"/>
    <property type="match status" value="4"/>
</dbReference>
<feature type="region of interest" description="Disordered" evidence="4">
    <location>
        <begin position="904"/>
        <end position="972"/>
    </location>
</feature>
<organism evidence="5 6">
    <name type="scientific">Tritrichomonas musculus</name>
    <dbReference type="NCBI Taxonomy" id="1915356"/>
    <lineage>
        <taxon>Eukaryota</taxon>
        <taxon>Metamonada</taxon>
        <taxon>Parabasalia</taxon>
        <taxon>Tritrichomonadida</taxon>
        <taxon>Tritrichomonadidae</taxon>
        <taxon>Tritrichomonas</taxon>
    </lineage>
</organism>
<feature type="compositionally biased region" description="Basic residues" evidence="4">
    <location>
        <begin position="907"/>
        <end position="921"/>
    </location>
</feature>
<reference evidence="5 6" key="1">
    <citation type="submission" date="2024-04" db="EMBL/GenBank/DDBJ databases">
        <title>Tritrichomonas musculus Genome.</title>
        <authorList>
            <person name="Alves-Ferreira E."/>
            <person name="Grigg M."/>
            <person name="Lorenzi H."/>
            <person name="Galac M."/>
        </authorList>
    </citation>
    <scope>NUCLEOTIDE SEQUENCE [LARGE SCALE GENOMIC DNA]</scope>
    <source>
        <strain evidence="5 6">EAF2021</strain>
    </source>
</reference>
<evidence type="ECO:0000256" key="1">
    <source>
        <dbReference type="ARBA" id="ARBA00022737"/>
    </source>
</evidence>
<evidence type="ECO:0000313" key="6">
    <source>
        <dbReference type="Proteomes" id="UP001470230"/>
    </source>
</evidence>
<feature type="repeat" description="ANK" evidence="3">
    <location>
        <begin position="1140"/>
        <end position="1163"/>
    </location>
</feature>
<dbReference type="PROSITE" id="PS50088">
    <property type="entry name" value="ANK_REPEAT"/>
    <property type="match status" value="8"/>
</dbReference>
<feature type="repeat" description="ANK" evidence="3">
    <location>
        <begin position="838"/>
        <end position="871"/>
    </location>
</feature>
<feature type="repeat" description="ANK" evidence="3">
    <location>
        <begin position="677"/>
        <end position="709"/>
    </location>
</feature>
<proteinExistence type="predicted"/>
<dbReference type="Pfam" id="PF00023">
    <property type="entry name" value="Ank"/>
    <property type="match status" value="1"/>
</dbReference>
<dbReference type="EMBL" id="JAPFFF010000021">
    <property type="protein sequence ID" value="KAK8853875.1"/>
    <property type="molecule type" value="Genomic_DNA"/>
</dbReference>
<dbReference type="SMART" id="SM00248">
    <property type="entry name" value="ANK"/>
    <property type="match status" value="15"/>
</dbReference>
<evidence type="ECO:0000313" key="5">
    <source>
        <dbReference type="EMBL" id="KAK8853875.1"/>
    </source>
</evidence>
<dbReference type="PANTHER" id="PTHR24198:SF165">
    <property type="entry name" value="ANKYRIN REPEAT-CONTAINING PROTEIN-RELATED"/>
    <property type="match status" value="1"/>
</dbReference>
<feature type="repeat" description="ANK" evidence="3">
    <location>
        <begin position="631"/>
        <end position="656"/>
    </location>
</feature>
<evidence type="ECO:0000256" key="4">
    <source>
        <dbReference type="SAM" id="MobiDB-lite"/>
    </source>
</evidence>
<sequence length="1210" mass="138677">MISEDEFDKIFDIRSSLSSISIDNIDQFSRAIVESPFCSTEEKLSELFDMIFLFASIRPKQIQALCTLSMNIYSAREDNPILGNVRSILLKKFHAVKSSNTNPLTSWGHFSYLHMCFIQFLLSDEEIVEEINKFVDDHPGSKHQILFICSWFLPEIERINHDLFKQITHSFIPKSPKNTEEDEYLILKNFYKPSSIEKLKANDWSYYRDLISSAYVPNSLGDAIRSDNFELFKELSNKFGFDVNTQLQPSLFLQIPFLQDSPTLIQAAAFFASVNIFKFLMLNNADLNLTDNKKRTLPFFAVAGGSSEIIRTCQQQKLPFKFSTIYAIQFHHQDVFNWLLDTIPDDLTPEIILQEASKWGNLELVHDLLISNMVFSYSDYKFNDFILRLRYQNILTICSFDALAGDYSQILDILIKTNNKEINLNDFKEEEEEEEEAKDDLPPKRLFKILLNRENRNHSSNSDSDDSGIDHNSDYSEEDEENNMHILGRRFNIRVNGMPIAMNQNHHNFNFYKPNSIPSYNPFIYRTHQESQVLKKKKLKELLLAASDYNSIKCLEIICKELNNDVFYINKNGFTPLHNAAKNGFLEFIKHLLECNQKGIESNPDYQKYDINGFSKSSESENSLINNESNNQITPLYLAVLHGHTEVAKYLLGNGALFGEKIHKQHSKNEEDNSNTNFLDELHIAAREGYIQILKLFLNLNPEVNNPDQNGITPLCYASQNNQVESVKLLLSTPGVDPNNSNNQSNTSPLYIACNLGYHKIVKEFIDYNKKIKSSLETNNNNNDDEEFTIKPTLVDVNQVCVNGRTPIFAAIFSKSVRTVKALLESNDIQINLHEDLNESTPIHIACELGLIDVVKILLHYPGIDLNVRDKYMNTPLHVASDRGFEKIVKSLLSIEDSEAEKAKKLQEKKRKQELKQKRKQAKETARTDKSADNNDDNKTEEEEDDIDNQFDDHDKEEEEEDNYDNEEEEEEQKIVKFAIDINAVNKDMKTALHLASMNDKSDCLDYLIAYQPMEGSEPINVNCKDTEGNTPLMYASIYDNYYSVSHLLLVEGIDVLTANNENWTALHFAASKDNDDVIQLLLVPIKSIELTNQSEHSLINAKTNGGYTALHLAAAKKAEAAMRVLLEEEKVEINAKCNNGKTPLHFAATYGFVVGVKMLLSHIPQVTEDKDIQVDEAYLKDDFGMTPLDYARKYKRDAVIKLFEERAKK</sequence>
<dbReference type="PANTHER" id="PTHR24198">
    <property type="entry name" value="ANKYRIN REPEAT AND PROTEIN KINASE DOMAIN-CONTAINING PROTEIN"/>
    <property type="match status" value="1"/>
</dbReference>
<evidence type="ECO:0000256" key="2">
    <source>
        <dbReference type="ARBA" id="ARBA00023043"/>
    </source>
</evidence>
<dbReference type="SUPFAM" id="SSF48403">
    <property type="entry name" value="Ankyrin repeat"/>
    <property type="match status" value="3"/>
</dbReference>
<evidence type="ECO:0000256" key="3">
    <source>
        <dbReference type="PROSITE-ProRule" id="PRU00023"/>
    </source>
</evidence>
<evidence type="ECO:0008006" key="7">
    <source>
        <dbReference type="Google" id="ProtNLM"/>
    </source>
</evidence>
<dbReference type="InterPro" id="IPR002110">
    <property type="entry name" value="Ankyrin_rpt"/>
</dbReference>
<feature type="repeat" description="ANK" evidence="3">
    <location>
        <begin position="1062"/>
        <end position="1094"/>
    </location>
</feature>
<accession>A0ABR2HW84</accession>
<feature type="repeat" description="ANK" evidence="3">
    <location>
        <begin position="710"/>
        <end position="743"/>
    </location>
</feature>
<keyword evidence="1" id="KW-0677">Repeat</keyword>
<protein>
    <recommendedName>
        <fullName evidence="7">DUF3447 domain-containing protein</fullName>
    </recommendedName>
</protein>
<feature type="repeat" description="ANK" evidence="3">
    <location>
        <begin position="572"/>
        <end position="594"/>
    </location>
</feature>
<dbReference type="Proteomes" id="UP001470230">
    <property type="component" value="Unassembled WGS sequence"/>
</dbReference>
<feature type="compositionally biased region" description="Basic and acidic residues" evidence="4">
    <location>
        <begin position="922"/>
        <end position="938"/>
    </location>
</feature>
<dbReference type="Pfam" id="PF12796">
    <property type="entry name" value="Ank_2"/>
    <property type="match status" value="5"/>
</dbReference>
<gene>
    <name evidence="5" type="ORF">M9Y10_016418</name>
</gene>
<keyword evidence="6" id="KW-1185">Reference proteome</keyword>
<comment type="caution">
    <text evidence="5">The sequence shown here is derived from an EMBL/GenBank/DDBJ whole genome shotgun (WGS) entry which is preliminary data.</text>
</comment>
<feature type="compositionally biased region" description="Acidic residues" evidence="4">
    <location>
        <begin position="939"/>
        <end position="972"/>
    </location>
</feature>
<keyword evidence="2 3" id="KW-0040">ANK repeat</keyword>
<name>A0ABR2HW84_9EUKA</name>
<dbReference type="InterPro" id="IPR036770">
    <property type="entry name" value="Ankyrin_rpt-contain_sf"/>
</dbReference>
<feature type="repeat" description="ANK" evidence="3">
    <location>
        <begin position="1028"/>
        <end position="1061"/>
    </location>
</feature>